<feature type="compositionally biased region" description="Acidic residues" evidence="1">
    <location>
        <begin position="551"/>
        <end position="561"/>
    </location>
</feature>
<dbReference type="Gene3D" id="2.60.40.150">
    <property type="entry name" value="C2 domain"/>
    <property type="match status" value="1"/>
</dbReference>
<feature type="region of interest" description="Disordered" evidence="1">
    <location>
        <begin position="456"/>
        <end position="772"/>
    </location>
</feature>
<feature type="compositionally biased region" description="Polar residues" evidence="1">
    <location>
        <begin position="927"/>
        <end position="936"/>
    </location>
</feature>
<feature type="compositionally biased region" description="Basic and acidic residues" evidence="1">
    <location>
        <begin position="805"/>
        <end position="814"/>
    </location>
</feature>
<feature type="compositionally biased region" description="Polar residues" evidence="1">
    <location>
        <begin position="620"/>
        <end position="635"/>
    </location>
</feature>
<reference evidence="4" key="1">
    <citation type="journal article" date="2010" name="Genome Res.">
        <title>Population genomic sequencing of Coccidioides fungi reveals recent hybridization and transposon control.</title>
        <authorList>
            <person name="Neafsey D.E."/>
            <person name="Barker B.M."/>
            <person name="Sharpton T.J."/>
            <person name="Stajich J.E."/>
            <person name="Park D.J."/>
            <person name="Whiston E."/>
            <person name="Hung C.-Y."/>
            <person name="McMahan C."/>
            <person name="White J."/>
            <person name="Sykes S."/>
            <person name="Heiman D."/>
            <person name="Young S."/>
            <person name="Zeng Q."/>
            <person name="Abouelleil A."/>
            <person name="Aftuck L."/>
            <person name="Bessette D."/>
            <person name="Brown A."/>
            <person name="FitzGerald M."/>
            <person name="Lui A."/>
            <person name="Macdonald J.P."/>
            <person name="Priest M."/>
            <person name="Orbach M.J."/>
            <person name="Galgiani J.N."/>
            <person name="Kirkland T.N."/>
            <person name="Cole G.T."/>
            <person name="Birren B.W."/>
            <person name="Henn M.R."/>
            <person name="Taylor J.W."/>
            <person name="Rounsley S.D."/>
        </authorList>
    </citation>
    <scope>NUCLEOTIDE SEQUENCE [LARGE SCALE GENOMIC DNA]</scope>
    <source>
        <strain evidence="4">RMSCC 3703</strain>
    </source>
</reference>
<feature type="compositionally biased region" description="Polar residues" evidence="1">
    <location>
        <begin position="171"/>
        <end position="182"/>
    </location>
</feature>
<gene>
    <name evidence="3" type="ORF">CISG_04551</name>
</gene>
<accession>A0A0J8QQU0</accession>
<feature type="compositionally biased region" description="Basic and acidic residues" evidence="1">
    <location>
        <begin position="268"/>
        <end position="278"/>
    </location>
</feature>
<proteinExistence type="predicted"/>
<feature type="region of interest" description="Disordered" evidence="1">
    <location>
        <begin position="160"/>
        <end position="442"/>
    </location>
</feature>
<feature type="domain" description="C2" evidence="2">
    <location>
        <begin position="9"/>
        <end position="130"/>
    </location>
</feature>
<feature type="compositionally biased region" description="Polar residues" evidence="1">
    <location>
        <begin position="352"/>
        <end position="365"/>
    </location>
</feature>
<evidence type="ECO:0000313" key="3">
    <source>
        <dbReference type="EMBL" id="KMU74480.1"/>
    </source>
</evidence>
<feature type="region of interest" description="Disordered" evidence="1">
    <location>
        <begin position="801"/>
        <end position="974"/>
    </location>
</feature>
<dbReference type="SUPFAM" id="SSF49562">
    <property type="entry name" value="C2 domain (Calcium/lipid-binding domain, CaLB)"/>
    <property type="match status" value="1"/>
</dbReference>
<feature type="compositionally biased region" description="Basic and acidic residues" evidence="1">
    <location>
        <begin position="160"/>
        <end position="170"/>
    </location>
</feature>
<feature type="compositionally biased region" description="Basic and acidic residues" evidence="1">
    <location>
        <begin position="822"/>
        <end position="833"/>
    </location>
</feature>
<feature type="compositionally biased region" description="Polar residues" evidence="1">
    <location>
        <begin position="576"/>
        <end position="587"/>
    </location>
</feature>
<feature type="compositionally biased region" description="Polar residues" evidence="1">
    <location>
        <begin position="220"/>
        <end position="237"/>
    </location>
</feature>
<protein>
    <recommendedName>
        <fullName evidence="2">C2 domain-containing protein</fullName>
    </recommendedName>
</protein>
<dbReference type="PANTHER" id="PTHR47052:SF3">
    <property type="entry name" value="INGRESSION PROTEIN 1"/>
    <property type="match status" value="1"/>
</dbReference>
<organism evidence="3 4">
    <name type="scientific">Coccidioides immitis RMSCC 3703</name>
    <dbReference type="NCBI Taxonomy" id="454286"/>
    <lineage>
        <taxon>Eukaryota</taxon>
        <taxon>Fungi</taxon>
        <taxon>Dikarya</taxon>
        <taxon>Ascomycota</taxon>
        <taxon>Pezizomycotina</taxon>
        <taxon>Eurotiomycetes</taxon>
        <taxon>Eurotiomycetidae</taxon>
        <taxon>Onygenales</taxon>
        <taxon>Onygenaceae</taxon>
        <taxon>Coccidioides</taxon>
    </lineage>
</organism>
<name>A0A0J8QQU0_COCIT</name>
<dbReference type="AlphaFoldDB" id="A0A0J8QQU0"/>
<feature type="compositionally biased region" description="Polar residues" evidence="1">
    <location>
        <begin position="405"/>
        <end position="414"/>
    </location>
</feature>
<evidence type="ECO:0000259" key="2">
    <source>
        <dbReference type="PROSITE" id="PS50004"/>
    </source>
</evidence>
<dbReference type="CDD" id="cd08681">
    <property type="entry name" value="C2_fungal_Inn1p-like"/>
    <property type="match status" value="1"/>
</dbReference>
<feature type="compositionally biased region" description="Basic and acidic residues" evidence="1">
    <location>
        <begin position="672"/>
        <end position="684"/>
    </location>
</feature>
<feature type="compositionally biased region" description="Basic and acidic residues" evidence="1">
    <location>
        <begin position="240"/>
        <end position="250"/>
    </location>
</feature>
<dbReference type="PANTHER" id="PTHR47052">
    <property type="entry name" value="CONSERVED SERINE PROLINE-RICH PROTEIN (AFU_ORTHOLOGUE AFUA_2G01790)"/>
    <property type="match status" value="1"/>
</dbReference>
<dbReference type="PROSITE" id="PS50004">
    <property type="entry name" value="C2"/>
    <property type="match status" value="1"/>
</dbReference>
<dbReference type="InterPro" id="IPR035892">
    <property type="entry name" value="C2_domain_sf"/>
</dbReference>
<dbReference type="OrthoDB" id="270970at2759"/>
<dbReference type="InterPro" id="IPR052981">
    <property type="entry name" value="Ingression_C2_domain"/>
</dbReference>
<feature type="compositionally biased region" description="Polar residues" evidence="1">
    <location>
        <begin position="689"/>
        <end position="704"/>
    </location>
</feature>
<dbReference type="EMBL" id="DS268135">
    <property type="protein sequence ID" value="KMU74480.1"/>
    <property type="molecule type" value="Genomic_DNA"/>
</dbReference>
<dbReference type="STRING" id="454286.A0A0J8QQU0"/>
<dbReference type="InterPro" id="IPR037791">
    <property type="entry name" value="C2_fungal_Inn1"/>
</dbReference>
<evidence type="ECO:0000256" key="1">
    <source>
        <dbReference type="SAM" id="MobiDB-lite"/>
    </source>
</evidence>
<evidence type="ECO:0000313" key="4">
    <source>
        <dbReference type="Proteomes" id="UP000054559"/>
    </source>
</evidence>
<feature type="compositionally biased region" description="Low complexity" evidence="1">
    <location>
        <begin position="947"/>
        <end position="963"/>
    </location>
</feature>
<dbReference type="InterPro" id="IPR000008">
    <property type="entry name" value="C2_dom"/>
</dbReference>
<sequence length="1027" mass="113458">MLSKSAKLALGAHTAGIYADMSIDGPEIGTLVAIIDRAKNLPNRKTMGKQNPYCACRLAKEAKKTDTDMRGGQTPKWDQELRFTVHQSPDYYQLKVSVFNDDKKTDLIGETWVDLKGVIIPGGGQSDSWHNLNCKGKYAGEIRIELTYYDTRPKDEAVVERRKEAKKVEARSQTNSSISGPRQSKPPKRRPLPADPTGSTPARPSSVDVGATSKKEHAASTPSRPSASETQPTSPLKTSRRSEAPDDSHQYRAPSELYPPAQSSAPVRQDHHNSDRSYSHGPGQQGYQTAPDNPYPSRQDHATHRQVYYAESNIEQSAPALHPYQSELQNSHPPRQDHPPSHQVYYTDPNLEKSTAAHQSCQGELQVSDPPPRVSASVRQSQNYPNDLRSGIPSTTDIYHHRDSYNQPAPSSVPQEDLYPTSEYGYDHQQPPTDPYPEQPGHSYAVDQYQAYSQNSYETPSRHNNRQMATPEHRQNSYPPPSKGSPHGPLEVQSYGAPDHPQQLALNSGERRGQHHYYNPASKTDFFKDSPLRQSVSQANYHHHHQYLQPDGDDDDDDDDGPPPPPPVHRDGLGHSSMSEHFMSDSQPMPEPLNITPRSSPQPIEKQSEYIAYRPKYSDSGCNSEAEQGYSTSPAPSYRTAVQERGYLQERPMTSGGESVPSSLVAGYDPGLAKEPDRMHYDNRHVRRQSNIPTQSSTITQAMRSSPVDMPERRSPRTVVDPRQIPARKSVSPHPAPPPTDPDSLSGIPFSPDSYDVINPNASLASGVEQPAPPYENVEQAMEAARQYEVDKLRALGPIIGNDGRTIDPSDHLPADTWAPEPVRKQKKPEVVVRFKHAPASSITSGHSSSADRERQPRPRSVVAPGHSYQHCPPVYGTESHPPSRGRLQKAPMRPQSYIQPSPSARDPSPRPNHGLRERDALVAYNHYSSNPSAPSHYNGCAPPPYSDSSPSSASRYSSSVVSHRYHSSGPPIPAKVPIQPGSQTYMDTPSGHGHFDALSEEMKRIDIGVGKGGRKGRTSFIGGYGR</sequence>
<dbReference type="SMART" id="SM00239">
    <property type="entry name" value="C2"/>
    <property type="match status" value="1"/>
</dbReference>
<dbReference type="Proteomes" id="UP000054559">
    <property type="component" value="Unassembled WGS sequence"/>
</dbReference>
<dbReference type="Pfam" id="PF00168">
    <property type="entry name" value="C2"/>
    <property type="match status" value="1"/>
</dbReference>